<evidence type="ECO:0000256" key="7">
    <source>
        <dbReference type="ARBA" id="ARBA00023136"/>
    </source>
</evidence>
<organism evidence="10 11">
    <name type="scientific">Stenomitos frigidus ULC18</name>
    <dbReference type="NCBI Taxonomy" id="2107698"/>
    <lineage>
        <taxon>Bacteria</taxon>
        <taxon>Bacillati</taxon>
        <taxon>Cyanobacteriota</taxon>
        <taxon>Cyanophyceae</taxon>
        <taxon>Leptolyngbyales</taxon>
        <taxon>Leptolyngbyaceae</taxon>
        <taxon>Stenomitos</taxon>
    </lineage>
</organism>
<proteinExistence type="predicted"/>
<name>A0A2T1DTK9_9CYAN</name>
<dbReference type="InterPro" id="IPR029044">
    <property type="entry name" value="Nucleotide-diphossugar_trans"/>
</dbReference>
<evidence type="ECO:0000256" key="6">
    <source>
        <dbReference type="ARBA" id="ARBA00022989"/>
    </source>
</evidence>
<feature type="domain" description="Glycosyltransferase 2-like" evidence="9">
    <location>
        <begin position="24"/>
        <end position="184"/>
    </location>
</feature>
<reference evidence="10 11" key="2">
    <citation type="submission" date="2018-03" db="EMBL/GenBank/DDBJ databases">
        <title>The ancient ancestry and fast evolution of plastids.</title>
        <authorList>
            <person name="Moore K.R."/>
            <person name="Magnabosco C."/>
            <person name="Momper L."/>
            <person name="Gold D.A."/>
            <person name="Bosak T."/>
            <person name="Fournier G.P."/>
        </authorList>
    </citation>
    <scope>NUCLEOTIDE SEQUENCE [LARGE SCALE GENOMIC DNA]</scope>
    <source>
        <strain evidence="10 11">ULC18</strain>
    </source>
</reference>
<gene>
    <name evidence="10" type="ORF">C7B82_29120</name>
</gene>
<dbReference type="AlphaFoldDB" id="A0A2T1DTK9"/>
<keyword evidence="2" id="KW-0328">Glycosyltransferase</keyword>
<evidence type="ECO:0000313" key="10">
    <source>
        <dbReference type="EMBL" id="PSB23846.1"/>
    </source>
</evidence>
<evidence type="ECO:0000256" key="1">
    <source>
        <dbReference type="ARBA" id="ARBA00022475"/>
    </source>
</evidence>
<dbReference type="RefSeq" id="WP_106260643.1">
    <property type="nucleotide sequence ID" value="NZ_CAWNSW010000147.1"/>
</dbReference>
<keyword evidence="11" id="KW-1185">Reference proteome</keyword>
<dbReference type="PANTHER" id="PTHR48090">
    <property type="entry name" value="UNDECAPRENYL-PHOSPHATE 4-DEOXY-4-FORMAMIDO-L-ARABINOSE TRANSFERASE-RELATED"/>
    <property type="match status" value="1"/>
</dbReference>
<keyword evidence="1" id="KW-1003">Cell membrane</keyword>
<evidence type="ECO:0000256" key="8">
    <source>
        <dbReference type="SAM" id="Phobius"/>
    </source>
</evidence>
<keyword evidence="7 8" id="KW-0472">Membrane</keyword>
<dbReference type="EMBL" id="PVWK01000158">
    <property type="protein sequence ID" value="PSB23846.1"/>
    <property type="molecule type" value="Genomic_DNA"/>
</dbReference>
<feature type="transmembrane region" description="Helical" evidence="8">
    <location>
        <begin position="287"/>
        <end position="312"/>
    </location>
</feature>
<evidence type="ECO:0000259" key="9">
    <source>
        <dbReference type="Pfam" id="PF00535"/>
    </source>
</evidence>
<keyword evidence="3 10" id="KW-0808">Transferase</keyword>
<evidence type="ECO:0000313" key="11">
    <source>
        <dbReference type="Proteomes" id="UP000239576"/>
    </source>
</evidence>
<reference evidence="11" key="1">
    <citation type="submission" date="2018-02" db="EMBL/GenBank/DDBJ databases">
        <authorList>
            <person name="Moore K."/>
            <person name="Momper L."/>
        </authorList>
    </citation>
    <scope>NUCLEOTIDE SEQUENCE [LARGE SCALE GENOMIC DNA]</scope>
    <source>
        <strain evidence="11">ULC18</strain>
    </source>
</reference>
<keyword evidence="5" id="KW-0448">Lipopolysaccharide biosynthesis</keyword>
<dbReference type="Proteomes" id="UP000239576">
    <property type="component" value="Unassembled WGS sequence"/>
</dbReference>
<keyword evidence="6 8" id="KW-1133">Transmembrane helix</keyword>
<dbReference type="SUPFAM" id="SSF53448">
    <property type="entry name" value="Nucleotide-diphospho-sugar transferases"/>
    <property type="match status" value="1"/>
</dbReference>
<protein>
    <submittedName>
        <fullName evidence="10">Glycosyltransferase</fullName>
    </submittedName>
</protein>
<dbReference type="GO" id="GO:0016757">
    <property type="term" value="F:glycosyltransferase activity"/>
    <property type="evidence" value="ECO:0007669"/>
    <property type="project" value="UniProtKB-KW"/>
</dbReference>
<feature type="transmembrane region" description="Helical" evidence="8">
    <location>
        <begin position="253"/>
        <end position="275"/>
    </location>
</feature>
<evidence type="ECO:0000256" key="3">
    <source>
        <dbReference type="ARBA" id="ARBA00022679"/>
    </source>
</evidence>
<dbReference type="OrthoDB" id="9807778at2"/>
<dbReference type="Gene3D" id="3.90.550.10">
    <property type="entry name" value="Spore Coat Polysaccharide Biosynthesis Protein SpsA, Chain A"/>
    <property type="match status" value="1"/>
</dbReference>
<comment type="caution">
    <text evidence="10">The sequence shown here is derived from an EMBL/GenBank/DDBJ whole genome shotgun (WGS) entry which is preliminary data.</text>
</comment>
<dbReference type="GO" id="GO:0009103">
    <property type="term" value="P:lipopolysaccharide biosynthetic process"/>
    <property type="evidence" value="ECO:0007669"/>
    <property type="project" value="UniProtKB-KW"/>
</dbReference>
<dbReference type="GO" id="GO:0005886">
    <property type="term" value="C:plasma membrane"/>
    <property type="evidence" value="ECO:0007669"/>
    <property type="project" value="TreeGrafter"/>
</dbReference>
<dbReference type="Pfam" id="PF00535">
    <property type="entry name" value="Glycos_transf_2"/>
    <property type="match status" value="1"/>
</dbReference>
<dbReference type="InterPro" id="IPR001173">
    <property type="entry name" value="Glyco_trans_2-like"/>
</dbReference>
<evidence type="ECO:0000256" key="4">
    <source>
        <dbReference type="ARBA" id="ARBA00022692"/>
    </source>
</evidence>
<dbReference type="InterPro" id="IPR050256">
    <property type="entry name" value="Glycosyltransferase_2"/>
</dbReference>
<evidence type="ECO:0000256" key="5">
    <source>
        <dbReference type="ARBA" id="ARBA00022985"/>
    </source>
</evidence>
<keyword evidence="4 8" id="KW-0812">Transmembrane</keyword>
<evidence type="ECO:0000256" key="2">
    <source>
        <dbReference type="ARBA" id="ARBA00022676"/>
    </source>
</evidence>
<accession>A0A2T1DTK9</accession>
<dbReference type="CDD" id="cd04187">
    <property type="entry name" value="DPM1_like_bac"/>
    <property type="match status" value="1"/>
</dbReference>
<dbReference type="PANTHER" id="PTHR48090:SF3">
    <property type="entry name" value="UNDECAPRENYL-PHOSPHATE 4-DEOXY-4-FORMAMIDO-L-ARABINOSE TRANSFERASE"/>
    <property type="match status" value="1"/>
</dbReference>
<sequence>MSTSLHPDESFIRASNASLVPEVSVVVPIHNEYDSLPHLVEAIASSLQSEQLHYEIICIDDGSTDHSGTLLKQMVQARNDLRAVILRRNYGQTAAMAAGFSCARGQVIVTLDGDLQNDPVDIPLLLVKLEEGYDLVSGWRKNRQDAALTRLLPSKIANWLISRVTGVKLNDYGCSLKAYRAEVIADMNLYGELHRFLPALAFIEGARITEIPVRHHARRFGKSKYGLDRTFRVIMDLLTVWFMRKFLTKPMHAFGLFGVGSIALGTAIGIYLTVLKIAYSVDIGNRPLLILAVVLILAGVQLFSVGLLAELLMRTYHESQGRPIYRIRETLEPGNGMDR</sequence>